<feature type="domain" description="Mechanosensitive ion channel MscS" evidence="8">
    <location>
        <begin position="112"/>
        <end position="177"/>
    </location>
</feature>
<dbReference type="InterPro" id="IPR049142">
    <property type="entry name" value="MS_channel_1st"/>
</dbReference>
<keyword evidence="7" id="KW-0997">Cell inner membrane</keyword>
<dbReference type="Pfam" id="PF21088">
    <property type="entry name" value="MS_channel_1st"/>
    <property type="match status" value="1"/>
</dbReference>
<evidence type="ECO:0000313" key="11">
    <source>
        <dbReference type="EMBL" id="ARU58765.1"/>
    </source>
</evidence>
<feature type="domain" description="Mechanosensitive ion channel MscS C-terminal" evidence="9">
    <location>
        <begin position="184"/>
        <end position="266"/>
    </location>
</feature>
<dbReference type="Proteomes" id="UP000196027">
    <property type="component" value="Chromosome"/>
</dbReference>
<comment type="caution">
    <text evidence="7">Lacks conserved residue(s) required for the propagation of feature annotation.</text>
</comment>
<dbReference type="SUPFAM" id="SSF82861">
    <property type="entry name" value="Mechanosensitive channel protein MscS (YggB), transmembrane region"/>
    <property type="match status" value="1"/>
</dbReference>
<keyword evidence="12" id="KW-1185">Reference proteome</keyword>
<keyword evidence="4 7" id="KW-0812">Transmembrane</keyword>
<dbReference type="InterPro" id="IPR023408">
    <property type="entry name" value="MscS_beta-dom_sf"/>
</dbReference>
<feature type="transmembrane region" description="Helical" evidence="7">
    <location>
        <begin position="66"/>
        <end position="89"/>
    </location>
</feature>
<organism evidence="11 12">
    <name type="scientific">Oleiphilus messinensis</name>
    <dbReference type="NCBI Taxonomy" id="141451"/>
    <lineage>
        <taxon>Bacteria</taxon>
        <taxon>Pseudomonadati</taxon>
        <taxon>Pseudomonadota</taxon>
        <taxon>Gammaproteobacteria</taxon>
        <taxon>Oceanospirillales</taxon>
        <taxon>Oleiphilaceae</taxon>
        <taxon>Oleiphilus</taxon>
    </lineage>
</organism>
<evidence type="ECO:0000259" key="8">
    <source>
        <dbReference type="Pfam" id="PF00924"/>
    </source>
</evidence>
<evidence type="ECO:0000256" key="5">
    <source>
        <dbReference type="ARBA" id="ARBA00022989"/>
    </source>
</evidence>
<keyword evidence="7" id="KW-0813">Transport</keyword>
<evidence type="ECO:0000259" key="10">
    <source>
        <dbReference type="Pfam" id="PF21088"/>
    </source>
</evidence>
<evidence type="ECO:0000313" key="12">
    <source>
        <dbReference type="Proteomes" id="UP000196027"/>
    </source>
</evidence>
<dbReference type="InterPro" id="IPR011014">
    <property type="entry name" value="MscS_channel_TM-2"/>
</dbReference>
<comment type="function">
    <text evidence="7">Mechanosensitive channel that participates in the regulation of osmotic pressure changes within the cell, opening in response to stretch forces in the membrane lipid bilayer, without the need for other proteins. Contributes to normal resistance to hypoosmotic shock. Forms an ion channel of 1.0 nanosiemens conductance with a slight preference for anions.</text>
</comment>
<dbReference type="SUPFAM" id="SSF82689">
    <property type="entry name" value="Mechanosensitive channel protein MscS (YggB), C-terminal domain"/>
    <property type="match status" value="1"/>
</dbReference>
<dbReference type="InterPro" id="IPR045275">
    <property type="entry name" value="MscS_archaea/bacteria_type"/>
</dbReference>
<keyword evidence="3" id="KW-1003">Cell membrane</keyword>
<evidence type="ECO:0000256" key="1">
    <source>
        <dbReference type="ARBA" id="ARBA00004651"/>
    </source>
</evidence>
<keyword evidence="6 7" id="KW-0472">Membrane</keyword>
<dbReference type="PANTHER" id="PTHR30221:SF1">
    <property type="entry name" value="SMALL-CONDUCTANCE MECHANOSENSITIVE CHANNEL"/>
    <property type="match status" value="1"/>
</dbReference>
<evidence type="ECO:0000256" key="2">
    <source>
        <dbReference type="ARBA" id="ARBA00008017"/>
    </source>
</evidence>
<dbReference type="RefSeq" id="WP_087463508.1">
    <property type="nucleotide sequence ID" value="NZ_CP021425.1"/>
</dbReference>
<comment type="similarity">
    <text evidence="2 7">Belongs to the MscS (TC 1.A.23) family.</text>
</comment>
<dbReference type="Pfam" id="PF00924">
    <property type="entry name" value="MS_channel_2nd"/>
    <property type="match status" value="1"/>
</dbReference>
<dbReference type="Gene3D" id="2.30.30.60">
    <property type="match status" value="1"/>
</dbReference>
<evidence type="ECO:0000256" key="7">
    <source>
        <dbReference type="RuleBase" id="RU369025"/>
    </source>
</evidence>
<keyword evidence="7" id="KW-0406">Ion transport</keyword>
<dbReference type="KEGG" id="ome:OLMES_4776"/>
<dbReference type="InterPro" id="IPR011066">
    <property type="entry name" value="MscS_channel_C_sf"/>
</dbReference>
<keyword evidence="7" id="KW-0407">Ion channel</keyword>
<feature type="transmembrane region" description="Helical" evidence="7">
    <location>
        <begin position="26"/>
        <end position="45"/>
    </location>
</feature>
<dbReference type="InterPro" id="IPR006685">
    <property type="entry name" value="MscS_channel_2nd"/>
</dbReference>
<name>A0A1Y0IGV5_9GAMM</name>
<comment type="subunit">
    <text evidence="7">Homoheptamer.</text>
</comment>
<protein>
    <recommendedName>
        <fullName evidence="7">Small-conductance mechanosensitive channel</fullName>
    </recommendedName>
</protein>
<comment type="subcellular location">
    <subcellularLocation>
        <location evidence="7">Cell inner membrane</location>
        <topology evidence="7">Multi-pass membrane protein</topology>
    </subcellularLocation>
    <subcellularLocation>
        <location evidence="1">Cell membrane</location>
        <topology evidence="1">Multi-pass membrane protein</topology>
    </subcellularLocation>
</comment>
<evidence type="ECO:0000256" key="6">
    <source>
        <dbReference type="ARBA" id="ARBA00023136"/>
    </source>
</evidence>
<dbReference type="GO" id="GO:0005886">
    <property type="term" value="C:plasma membrane"/>
    <property type="evidence" value="ECO:0007669"/>
    <property type="project" value="UniProtKB-SubCell"/>
</dbReference>
<evidence type="ECO:0000259" key="9">
    <source>
        <dbReference type="Pfam" id="PF21082"/>
    </source>
</evidence>
<proteinExistence type="inferred from homology"/>
<dbReference type="SUPFAM" id="SSF50182">
    <property type="entry name" value="Sm-like ribonucleoproteins"/>
    <property type="match status" value="1"/>
</dbReference>
<sequence>MDNLLSDGQKQVGEFSDWITGMVMDYGPGLLLAIITLIIGLWLINRLINLLDKSMTAKVEPTLLKFLHSLCSIGLKVLLLISVAAMVGIETTSFIAVLGAAGLAVGLALQGSLANFAGGALILFFKPFKVGDSIKAQGFAGVVREIQIFNTIITTFDNQRVIIPNALLSNGCLVNVNVESTRRVDMVFGISYDDDIKKAKEILNRLVEADERILKDPAPVIALSELADSSVNFAVRTWVKTPDYWAVYFAMHENVKLTFDAEDISIPYPQRDVHVYNEQK</sequence>
<dbReference type="Gene3D" id="3.30.70.100">
    <property type="match status" value="1"/>
</dbReference>
<gene>
    <name evidence="11" type="ORF">OLMES_4776</name>
</gene>
<feature type="transmembrane region" description="Helical" evidence="7">
    <location>
        <begin position="95"/>
        <end position="125"/>
    </location>
</feature>
<feature type="domain" description="Mechanosensitive ion channel transmembrane helices 2/3" evidence="10">
    <location>
        <begin position="73"/>
        <end position="110"/>
    </location>
</feature>
<dbReference type="GO" id="GO:0008381">
    <property type="term" value="F:mechanosensitive monoatomic ion channel activity"/>
    <property type="evidence" value="ECO:0007669"/>
    <property type="project" value="InterPro"/>
</dbReference>
<dbReference type="PANTHER" id="PTHR30221">
    <property type="entry name" value="SMALL-CONDUCTANCE MECHANOSENSITIVE CHANNEL"/>
    <property type="match status" value="1"/>
</dbReference>
<dbReference type="EMBL" id="CP021425">
    <property type="protein sequence ID" value="ARU58765.1"/>
    <property type="molecule type" value="Genomic_DNA"/>
</dbReference>
<dbReference type="Gene3D" id="1.10.287.1260">
    <property type="match status" value="1"/>
</dbReference>
<dbReference type="AlphaFoldDB" id="A0A1Y0IGV5"/>
<evidence type="ECO:0000256" key="3">
    <source>
        <dbReference type="ARBA" id="ARBA00022475"/>
    </source>
</evidence>
<accession>A0A1Y0IGV5</accession>
<dbReference type="OrthoDB" id="9809206at2"/>
<evidence type="ECO:0000256" key="4">
    <source>
        <dbReference type="ARBA" id="ARBA00022692"/>
    </source>
</evidence>
<dbReference type="InterPro" id="IPR010920">
    <property type="entry name" value="LSM_dom_sf"/>
</dbReference>
<dbReference type="Pfam" id="PF21082">
    <property type="entry name" value="MS_channel_3rd"/>
    <property type="match status" value="1"/>
</dbReference>
<reference evidence="11 12" key="1">
    <citation type="submission" date="2017-05" db="EMBL/GenBank/DDBJ databases">
        <title>Genomic insights into alkan degradation activity of Oleiphilus messinensis.</title>
        <authorList>
            <person name="Kozyavkin S.A."/>
            <person name="Slesarev A.I."/>
            <person name="Golyshin P.N."/>
            <person name="Korzhenkov A."/>
            <person name="Golyshina O.N."/>
            <person name="Toshchakov S.V."/>
        </authorList>
    </citation>
    <scope>NUCLEOTIDE SEQUENCE [LARGE SCALE GENOMIC DNA]</scope>
    <source>
        <strain evidence="11 12">ME102</strain>
    </source>
</reference>
<keyword evidence="5 7" id="KW-1133">Transmembrane helix</keyword>
<dbReference type="InterPro" id="IPR049278">
    <property type="entry name" value="MS_channel_C"/>
</dbReference>